<evidence type="ECO:0000313" key="2">
    <source>
        <dbReference type="EMBL" id="CAK7945927.1"/>
    </source>
</evidence>
<evidence type="ECO:0000313" key="3">
    <source>
        <dbReference type="Proteomes" id="UP001162060"/>
    </source>
</evidence>
<protein>
    <submittedName>
        <fullName evidence="2">Uncharacterized protein</fullName>
    </submittedName>
</protein>
<organism evidence="2 3">
    <name type="scientific">Peronospora matthiolae</name>
    <dbReference type="NCBI Taxonomy" id="2874970"/>
    <lineage>
        <taxon>Eukaryota</taxon>
        <taxon>Sar</taxon>
        <taxon>Stramenopiles</taxon>
        <taxon>Oomycota</taxon>
        <taxon>Peronosporomycetes</taxon>
        <taxon>Peronosporales</taxon>
        <taxon>Peronosporaceae</taxon>
        <taxon>Peronospora</taxon>
    </lineage>
</organism>
<comment type="caution">
    <text evidence="2">The sequence shown here is derived from an EMBL/GenBank/DDBJ whole genome shotgun (WGS) entry which is preliminary data.</text>
</comment>
<sequence>MTTVFHTSAKTPTSPADCVEGQPSFDGSPPDRKQTLHKLKPASTVASTLSRRRSRCLPAAPSFTQARHFTAGKITVKDKIVGWNTSGYEPNGRNHRTDYEDTRGVPRATPGRGSPARAPTAPAVVNDGPACESGKRDDKILAALAALTDRLASLESSQRVRDEEERMLGAVESGLFASKLGANMRDRPMTIDAIGEAEEKAPVSRGYQRATDLGASRFASLRPPRARAAPQLQQRAPASAPPPQEHAALPPPQQFAPPQAYVRPGLNGYGMPSASQRKLNIRKFDGTELYRGLGSGFFDRGRTFLRAVSLAEASCGFGWTEDGQGRPAWALSRQHG</sequence>
<feature type="compositionally biased region" description="Pro residues" evidence="1">
    <location>
        <begin position="239"/>
        <end position="255"/>
    </location>
</feature>
<evidence type="ECO:0000256" key="1">
    <source>
        <dbReference type="SAM" id="MobiDB-lite"/>
    </source>
</evidence>
<accession>A0AAV1VHM6</accession>
<dbReference type="EMBL" id="CAKLBY020000339">
    <property type="protein sequence ID" value="CAK7945927.1"/>
    <property type="molecule type" value="Genomic_DNA"/>
</dbReference>
<dbReference type="Proteomes" id="UP001162060">
    <property type="component" value="Unassembled WGS sequence"/>
</dbReference>
<feature type="compositionally biased region" description="Low complexity" evidence="1">
    <location>
        <begin position="219"/>
        <end position="238"/>
    </location>
</feature>
<feature type="region of interest" description="Disordered" evidence="1">
    <location>
        <begin position="83"/>
        <end position="132"/>
    </location>
</feature>
<feature type="region of interest" description="Disordered" evidence="1">
    <location>
        <begin position="1"/>
        <end position="53"/>
    </location>
</feature>
<feature type="compositionally biased region" description="Basic and acidic residues" evidence="1">
    <location>
        <begin position="95"/>
        <end position="104"/>
    </location>
</feature>
<feature type="region of interest" description="Disordered" evidence="1">
    <location>
        <begin position="214"/>
        <end position="264"/>
    </location>
</feature>
<gene>
    <name evidence="2" type="ORF">PM001_LOCUS31077</name>
</gene>
<reference evidence="2" key="1">
    <citation type="submission" date="2024-01" db="EMBL/GenBank/DDBJ databases">
        <authorList>
            <person name="Webb A."/>
        </authorList>
    </citation>
    <scope>NUCLEOTIDE SEQUENCE</scope>
    <source>
        <strain evidence="2">Pm1</strain>
    </source>
</reference>
<dbReference type="AlphaFoldDB" id="A0AAV1VHM6"/>
<name>A0AAV1VHM6_9STRA</name>
<proteinExistence type="predicted"/>
<feature type="compositionally biased region" description="Polar residues" evidence="1">
    <location>
        <begin position="1"/>
        <end position="14"/>
    </location>
</feature>